<name>V4LS86_EUTSA</name>
<proteinExistence type="predicted"/>
<dbReference type="PANTHER" id="PTHR35317">
    <property type="entry name" value="OS04G0629600 PROTEIN"/>
    <property type="match status" value="1"/>
</dbReference>
<accession>V4LS86</accession>
<dbReference type="STRING" id="72664.V4LS86"/>
<dbReference type="Pfam" id="PF14223">
    <property type="entry name" value="Retrotran_gag_2"/>
    <property type="match status" value="1"/>
</dbReference>
<dbReference type="eggNOG" id="KOG0017">
    <property type="taxonomic scope" value="Eukaryota"/>
</dbReference>
<dbReference type="PANTHER" id="PTHR35317:SF35">
    <property type="entry name" value="DUF4219 DOMAIN-CONTAINING PROTEIN"/>
    <property type="match status" value="1"/>
</dbReference>
<evidence type="ECO:0000313" key="1">
    <source>
        <dbReference type="EMBL" id="ESQ42733.1"/>
    </source>
</evidence>
<reference evidence="1 2" key="1">
    <citation type="journal article" date="2013" name="Front. Plant Sci.">
        <title>The Reference Genome of the Halophytic Plant Eutrema salsugineum.</title>
        <authorList>
            <person name="Yang R."/>
            <person name="Jarvis D.E."/>
            <person name="Chen H."/>
            <person name="Beilstein M.A."/>
            <person name="Grimwood J."/>
            <person name="Jenkins J."/>
            <person name="Shu S."/>
            <person name="Prochnik S."/>
            <person name="Xin M."/>
            <person name="Ma C."/>
            <person name="Schmutz J."/>
            <person name="Wing R.A."/>
            <person name="Mitchell-Olds T."/>
            <person name="Schumaker K.S."/>
            <person name="Wang X."/>
        </authorList>
    </citation>
    <scope>NUCLEOTIDE SEQUENCE [LARGE SCALE GENOMIC DNA]</scope>
</reference>
<dbReference type="OMA" id="ESITHET"/>
<dbReference type="AlphaFoldDB" id="V4LS86"/>
<dbReference type="KEGG" id="eus:EUTSA_v10015660mg"/>
<gene>
    <name evidence="1" type="ORF">EUTSA_v10015660mg</name>
</gene>
<keyword evidence="2" id="KW-1185">Reference proteome</keyword>
<organism evidence="1 2">
    <name type="scientific">Eutrema salsugineum</name>
    <name type="common">Saltwater cress</name>
    <name type="synonym">Sisymbrium salsugineum</name>
    <dbReference type="NCBI Taxonomy" id="72664"/>
    <lineage>
        <taxon>Eukaryota</taxon>
        <taxon>Viridiplantae</taxon>
        <taxon>Streptophyta</taxon>
        <taxon>Embryophyta</taxon>
        <taxon>Tracheophyta</taxon>
        <taxon>Spermatophyta</taxon>
        <taxon>Magnoliopsida</taxon>
        <taxon>eudicotyledons</taxon>
        <taxon>Gunneridae</taxon>
        <taxon>Pentapetalae</taxon>
        <taxon>rosids</taxon>
        <taxon>malvids</taxon>
        <taxon>Brassicales</taxon>
        <taxon>Brassicaceae</taxon>
        <taxon>Eutremeae</taxon>
        <taxon>Eutrema</taxon>
    </lineage>
</organism>
<protein>
    <submittedName>
        <fullName evidence="1">Uncharacterized protein</fullName>
    </submittedName>
</protein>
<dbReference type="Gramene" id="ESQ42733">
    <property type="protein sequence ID" value="ESQ42733"/>
    <property type="gene ID" value="EUTSA_v10015660mg"/>
</dbReference>
<evidence type="ECO:0000313" key="2">
    <source>
        <dbReference type="Proteomes" id="UP000030689"/>
    </source>
</evidence>
<dbReference type="EMBL" id="KI517464">
    <property type="protein sequence ID" value="ESQ42733.1"/>
    <property type="molecule type" value="Genomic_DNA"/>
</dbReference>
<sequence length="292" mass="33923">GCKSYFKAQGLMPMVFVPVFDGNHYECWSLKMKTFLKTIDLWDVVETGIQKESITHETSSTYHDFDGAADYYSAWWKQLMETKDVNALYLIQTALSHEILPWIASATSSKEAWDILLVRSLGGPKFLERKLIDLEKEYEDMKMKDSETIREFTGKLMDLVFRMKSCGWKVEDKEVVKKILSSLPPRFDQVLVEVAERLSISVLIDCLLVHEYNYMRRMGRTQESLEESFIESVDVEESIQEEAEILYSLNEITQSQVESTERQGEVLSMVQQNQDLLIQIQKQMVALMQHTL</sequence>
<feature type="non-terminal residue" evidence="1">
    <location>
        <position position="1"/>
    </location>
</feature>
<dbReference type="Proteomes" id="UP000030689">
    <property type="component" value="Unassembled WGS sequence"/>
</dbReference>